<evidence type="ECO:0000313" key="8">
    <source>
        <dbReference type="EMBL" id="WAX55427.1"/>
    </source>
</evidence>
<feature type="transmembrane region" description="Helical" evidence="7">
    <location>
        <begin position="7"/>
        <end position="27"/>
    </location>
</feature>
<evidence type="ECO:0000256" key="6">
    <source>
        <dbReference type="ARBA" id="ARBA00023136"/>
    </source>
</evidence>
<comment type="similarity">
    <text evidence="2">Belongs to the FliR/MopE/SpaR family.</text>
</comment>
<feature type="transmembrane region" description="Helical" evidence="7">
    <location>
        <begin position="33"/>
        <end position="52"/>
    </location>
</feature>
<keyword evidence="8" id="KW-0282">Flagellum</keyword>
<feature type="transmembrane region" description="Helical" evidence="7">
    <location>
        <begin position="168"/>
        <end position="198"/>
    </location>
</feature>
<reference evidence="8" key="1">
    <citation type="submission" date="2022-05" db="EMBL/GenBank/DDBJ databases">
        <title>Jatrophihabitans sp. SB3-54 whole genome sequence.</title>
        <authorList>
            <person name="Suh M.K."/>
            <person name="Eom M.K."/>
            <person name="Kim J.S."/>
            <person name="Kim H.S."/>
            <person name="Do H.E."/>
            <person name="Shin Y.K."/>
            <person name="Lee J.-S."/>
        </authorList>
    </citation>
    <scope>NUCLEOTIDE SEQUENCE</scope>
    <source>
        <strain evidence="8">SB3-54</strain>
    </source>
</reference>
<keyword evidence="6 7" id="KW-0472">Membrane</keyword>
<evidence type="ECO:0000256" key="4">
    <source>
        <dbReference type="ARBA" id="ARBA00022692"/>
    </source>
</evidence>
<dbReference type="Proteomes" id="UP001164693">
    <property type="component" value="Chromosome"/>
</dbReference>
<evidence type="ECO:0000256" key="2">
    <source>
        <dbReference type="ARBA" id="ARBA00009772"/>
    </source>
</evidence>
<accession>A0ABY7JVU0</accession>
<organism evidence="8 9">
    <name type="scientific">Jatrophihabitans cynanchi</name>
    <dbReference type="NCBI Taxonomy" id="2944128"/>
    <lineage>
        <taxon>Bacteria</taxon>
        <taxon>Bacillati</taxon>
        <taxon>Actinomycetota</taxon>
        <taxon>Actinomycetes</taxon>
        <taxon>Jatrophihabitantales</taxon>
        <taxon>Jatrophihabitantaceae</taxon>
        <taxon>Jatrophihabitans</taxon>
    </lineage>
</organism>
<dbReference type="PANTHER" id="PTHR30065:SF1">
    <property type="entry name" value="SURFACE PRESENTATION OF ANTIGENS PROTEIN SPAR"/>
    <property type="match status" value="1"/>
</dbReference>
<evidence type="ECO:0000256" key="3">
    <source>
        <dbReference type="ARBA" id="ARBA00022475"/>
    </source>
</evidence>
<evidence type="ECO:0000256" key="7">
    <source>
        <dbReference type="SAM" id="Phobius"/>
    </source>
</evidence>
<protein>
    <submittedName>
        <fullName evidence="8">Flagellar biosynthetic protein FliR</fullName>
    </submittedName>
</protein>
<proteinExistence type="inferred from homology"/>
<evidence type="ECO:0000256" key="5">
    <source>
        <dbReference type="ARBA" id="ARBA00022989"/>
    </source>
</evidence>
<keyword evidence="3" id="KW-1003">Cell membrane</keyword>
<dbReference type="PANTHER" id="PTHR30065">
    <property type="entry name" value="FLAGELLAR BIOSYNTHETIC PROTEIN FLIR"/>
    <property type="match status" value="1"/>
</dbReference>
<dbReference type="Pfam" id="PF01311">
    <property type="entry name" value="Bac_export_1"/>
    <property type="match status" value="1"/>
</dbReference>
<evidence type="ECO:0000313" key="9">
    <source>
        <dbReference type="Proteomes" id="UP001164693"/>
    </source>
</evidence>
<dbReference type="RefSeq" id="WP_269441938.1">
    <property type="nucleotide sequence ID" value="NZ_CP097463.1"/>
</dbReference>
<comment type="subcellular location">
    <subcellularLocation>
        <location evidence="1">Cell membrane</location>
        <topology evidence="1">Multi-pass membrane protein</topology>
    </subcellularLocation>
</comment>
<feature type="transmembrane region" description="Helical" evidence="7">
    <location>
        <begin position="126"/>
        <end position="148"/>
    </location>
</feature>
<evidence type="ECO:0000256" key="1">
    <source>
        <dbReference type="ARBA" id="ARBA00004651"/>
    </source>
</evidence>
<keyword evidence="8" id="KW-0966">Cell projection</keyword>
<gene>
    <name evidence="8" type="ORF">M6B22_12820</name>
</gene>
<feature type="transmembrane region" description="Helical" evidence="7">
    <location>
        <begin position="219"/>
        <end position="241"/>
    </location>
</feature>
<sequence>MQFDVQAATLVTLLLVSARILAWMLIAPPIATGGVPLPVKTILSVGLALAMVPQARAHAPAAEVVPMAGALLEQVLIGAALGFLTRLLFTAVEAAGGMLDLFGGFSLSAAYEPLMTTTTSVYGRFYGLLCTTLIFATNAHLLIFQGFLRTFAAIPLDGTLSLGRLSEMLTHVVTEMFVSALQIAGPLIVVLFIADIALGVLNRIAPQLNAFSMSFPVKIGLTLLLVGLGFTLMPGTVIQIAHRANDVVSAVTG</sequence>
<dbReference type="EMBL" id="CP097463">
    <property type="protein sequence ID" value="WAX55427.1"/>
    <property type="molecule type" value="Genomic_DNA"/>
</dbReference>
<dbReference type="InterPro" id="IPR002010">
    <property type="entry name" value="T3SS_IM_R"/>
</dbReference>
<keyword evidence="9" id="KW-1185">Reference proteome</keyword>
<keyword evidence="8" id="KW-0969">Cilium</keyword>
<keyword evidence="5 7" id="KW-1133">Transmembrane helix</keyword>
<keyword evidence="4 7" id="KW-0812">Transmembrane</keyword>
<dbReference type="PRINTS" id="PR00953">
    <property type="entry name" value="TYPE3IMRPROT"/>
</dbReference>
<name>A0ABY7JVU0_9ACTN</name>